<dbReference type="AlphaFoldDB" id="A0A0F7HA20"/>
<dbReference type="GO" id="GO:0051409">
    <property type="term" value="P:response to nitrosative stress"/>
    <property type="evidence" value="ECO:0007669"/>
    <property type="project" value="UniProtKB-UniRule"/>
</dbReference>
<dbReference type="STRING" id="47917.AV650_05760"/>
<dbReference type="Gene3D" id="1.20.120.520">
    <property type="entry name" value="nmb1532 protein domain like"/>
    <property type="match status" value="1"/>
</dbReference>
<keyword evidence="4 6" id="KW-0408">Iron</keyword>
<proteinExistence type="inferred from homology"/>
<dbReference type="PANTHER" id="PTHR36438">
    <property type="entry name" value="IRON-SULFUR CLUSTER REPAIR PROTEIN YTFE"/>
    <property type="match status" value="1"/>
</dbReference>
<protein>
    <recommendedName>
        <fullName evidence="6">Iron-sulfur cluster repair protein YtfE</fullName>
    </recommendedName>
</protein>
<keyword evidence="2 6" id="KW-0963">Cytoplasm</keyword>
<dbReference type="GO" id="GO:0005737">
    <property type="term" value="C:cytoplasm"/>
    <property type="evidence" value="ECO:0007669"/>
    <property type="project" value="UniProtKB-SubCell"/>
</dbReference>
<comment type="subcellular location">
    <subcellularLocation>
        <location evidence="1 6">Cytoplasm</location>
    </subcellularLocation>
</comment>
<reference evidence="7" key="1">
    <citation type="submission" date="2019-05" db="EMBL/GenBank/DDBJ databases">
        <authorList>
            <consortium name="Pathogen Informatics"/>
        </authorList>
    </citation>
    <scope>NUCLEOTIDE SEQUENCE [LARGE SCALE GENOMIC DNA]</scope>
    <source>
        <strain evidence="7">NCTC12965</strain>
    </source>
</reference>
<evidence type="ECO:0000256" key="6">
    <source>
        <dbReference type="HAMAP-Rule" id="MF_01606"/>
    </source>
</evidence>
<comment type="subunit">
    <text evidence="6">Homodimer.</text>
</comment>
<dbReference type="PANTHER" id="PTHR36438:SF1">
    <property type="entry name" value="IRON-SULFUR CLUSTER REPAIR PROTEIN YTFE"/>
    <property type="match status" value="1"/>
</dbReference>
<dbReference type="Pfam" id="PF04405">
    <property type="entry name" value="ScdA_N"/>
    <property type="match status" value="1"/>
</dbReference>
<keyword evidence="5 6" id="KW-0346">Stress response</keyword>
<gene>
    <name evidence="6 7" type="primary">ytfE</name>
    <name evidence="7" type="ORF">NCTC12965_02914</name>
</gene>
<dbReference type="HAMAP" id="MF_01606">
    <property type="entry name" value="RIC_YtfE"/>
    <property type="match status" value="1"/>
</dbReference>
<comment type="similarity">
    <text evidence="6">Belongs to the RIC family. YtfE subfamily.</text>
</comment>
<dbReference type="NCBIfam" id="TIGR03652">
    <property type="entry name" value="FeS_repair_RIC"/>
    <property type="match status" value="1"/>
</dbReference>
<name>A0A0F7HA20_SERFO</name>
<evidence type="ECO:0000256" key="3">
    <source>
        <dbReference type="ARBA" id="ARBA00022723"/>
    </source>
</evidence>
<dbReference type="NCBIfam" id="NF008221">
    <property type="entry name" value="PRK10992.1"/>
    <property type="match status" value="1"/>
</dbReference>
<evidence type="ECO:0000256" key="5">
    <source>
        <dbReference type="ARBA" id="ARBA00023016"/>
    </source>
</evidence>
<dbReference type="InterPro" id="IPR019903">
    <property type="entry name" value="RIC_family"/>
</dbReference>
<keyword evidence="3 6" id="KW-0479">Metal-binding</keyword>
<dbReference type="EMBL" id="CABEEZ010000066">
    <property type="protein sequence ID" value="VTR29645.1"/>
    <property type="molecule type" value="Genomic_DNA"/>
</dbReference>
<evidence type="ECO:0000256" key="1">
    <source>
        <dbReference type="ARBA" id="ARBA00004496"/>
    </source>
</evidence>
<dbReference type="CDD" id="cd12108">
    <property type="entry name" value="Hr-like"/>
    <property type="match status" value="1"/>
</dbReference>
<evidence type="ECO:0000313" key="7">
    <source>
        <dbReference type="EMBL" id="VTR29645.1"/>
    </source>
</evidence>
<dbReference type="InterPro" id="IPR023742">
    <property type="entry name" value="FeS-repair_YftE"/>
</dbReference>
<comment type="function">
    <text evidence="6">Di-iron-containing protein involved in the repair of iron-sulfur clusters damaged by oxidative and nitrosative stress conditions.</text>
</comment>
<dbReference type="GO" id="GO:0030091">
    <property type="term" value="P:protein repair"/>
    <property type="evidence" value="ECO:0007669"/>
    <property type="project" value="UniProtKB-UniRule"/>
</dbReference>
<sequence>MDYRNQSLGALAIAIPRASKLFRDYDLDFCCGGKQTLERAASRKELDLDKLESELAALAADPVDTRDWRLAPLAEIIDYILPRFHQRHREQLSELVLMAEKVERVHGDKPTCPRGLAKQLNLIRLDLENHMMKEEQILFPLIKQGMGQQAAGPISVMEHEHDEAGEQLEVVKFLTNNVTPPEGACNTWQALYNGINTFISDLMEHIHLENNLLFPRALSGR</sequence>
<dbReference type="Pfam" id="PF01814">
    <property type="entry name" value="Hemerythrin"/>
    <property type="match status" value="1"/>
</dbReference>
<evidence type="ECO:0000256" key="2">
    <source>
        <dbReference type="ARBA" id="ARBA00022490"/>
    </source>
</evidence>
<dbReference type="InterPro" id="IPR012312">
    <property type="entry name" value="Hemerythrin-like"/>
</dbReference>
<organism evidence="7">
    <name type="scientific">Serratia fonticola</name>
    <dbReference type="NCBI Taxonomy" id="47917"/>
    <lineage>
        <taxon>Bacteria</taxon>
        <taxon>Pseudomonadati</taxon>
        <taxon>Pseudomonadota</taxon>
        <taxon>Gammaproteobacteria</taxon>
        <taxon>Enterobacterales</taxon>
        <taxon>Yersiniaceae</taxon>
        <taxon>Serratia</taxon>
    </lineage>
</organism>
<dbReference type="RefSeq" id="WP_024483348.1">
    <property type="nucleotide sequence ID" value="NZ_CAMISI010000023.1"/>
</dbReference>
<dbReference type="GeneID" id="30320577"/>
<accession>A0A0F7HA20</accession>
<evidence type="ECO:0000256" key="4">
    <source>
        <dbReference type="ARBA" id="ARBA00023004"/>
    </source>
</evidence>
<dbReference type="GO" id="GO:0006979">
    <property type="term" value="P:response to oxidative stress"/>
    <property type="evidence" value="ECO:0007669"/>
    <property type="project" value="UniProtKB-UniRule"/>
</dbReference>
<dbReference type="KEGG" id="sfw:WN53_10410"/>
<dbReference type="GO" id="GO:0046872">
    <property type="term" value="F:metal ion binding"/>
    <property type="evidence" value="ECO:0007669"/>
    <property type="project" value="UniProtKB-KW"/>
</dbReference>